<gene>
    <name evidence="1" type="ORF">GT019_22690</name>
</gene>
<accession>A0ABW9XVY7</accession>
<sequence length="119" mass="14139">MDDAELHFNHYFSFEEAINKWNSRVTKVNWDNLFVMMYTEDYGEASQFIDLHYANKVCFVPFETSEPSLLPIPYSRIDEMSNVPFWAIVNGLAQGTYKYYNVLELLQGSLNHERIEFRH</sequence>
<organism evidence="1 2">
    <name type="scientific">Paenibacillus glycinis</name>
    <dbReference type="NCBI Taxonomy" id="2697035"/>
    <lineage>
        <taxon>Bacteria</taxon>
        <taxon>Bacillati</taxon>
        <taxon>Bacillota</taxon>
        <taxon>Bacilli</taxon>
        <taxon>Bacillales</taxon>
        <taxon>Paenibacillaceae</taxon>
        <taxon>Paenibacillus</taxon>
    </lineage>
</organism>
<comment type="caution">
    <text evidence="1">The sequence shown here is derived from an EMBL/GenBank/DDBJ whole genome shotgun (WGS) entry which is preliminary data.</text>
</comment>
<dbReference type="EMBL" id="JAAAMV010000023">
    <property type="protein sequence ID" value="NBD26691.1"/>
    <property type="molecule type" value="Genomic_DNA"/>
</dbReference>
<dbReference type="Proteomes" id="UP000665561">
    <property type="component" value="Unassembled WGS sequence"/>
</dbReference>
<name>A0ABW9XVY7_9BACL</name>
<dbReference type="RefSeq" id="WP_161745859.1">
    <property type="nucleotide sequence ID" value="NZ_JAAAMV010000023.1"/>
</dbReference>
<dbReference type="InterPro" id="IPR015037">
    <property type="entry name" value="DUF1919"/>
</dbReference>
<proteinExistence type="predicted"/>
<protein>
    <submittedName>
        <fullName evidence="1">DUF1919 domain-containing protein</fullName>
    </submittedName>
</protein>
<evidence type="ECO:0000313" key="2">
    <source>
        <dbReference type="Proteomes" id="UP000665561"/>
    </source>
</evidence>
<dbReference type="InterPro" id="IPR037226">
    <property type="entry name" value="CAC2185-like_sf"/>
</dbReference>
<evidence type="ECO:0000313" key="1">
    <source>
        <dbReference type="EMBL" id="NBD26691.1"/>
    </source>
</evidence>
<reference evidence="1 2" key="1">
    <citation type="submission" date="2020-01" db="EMBL/GenBank/DDBJ databases">
        <title>Paenibacillus soybeanensis sp. nov. isolated from the nodules of soybean (Glycine max(L.) Merr).</title>
        <authorList>
            <person name="Wang H."/>
        </authorList>
    </citation>
    <scope>NUCLEOTIDE SEQUENCE [LARGE SCALE GENOMIC DNA]</scope>
    <source>
        <strain evidence="1 2">T1</strain>
    </source>
</reference>
<keyword evidence="2" id="KW-1185">Reference proteome</keyword>
<dbReference type="SUPFAM" id="SSF142795">
    <property type="entry name" value="CAC2185-like"/>
    <property type="match status" value="1"/>
</dbReference>
<dbReference type="Pfam" id="PF08942">
    <property type="entry name" value="DUF1919"/>
    <property type="match status" value="1"/>
</dbReference>